<evidence type="ECO:0008006" key="4">
    <source>
        <dbReference type="Google" id="ProtNLM"/>
    </source>
</evidence>
<feature type="region of interest" description="Disordered" evidence="1">
    <location>
        <begin position="338"/>
        <end position="421"/>
    </location>
</feature>
<dbReference type="Proteomes" id="UP000000361">
    <property type="component" value="Chromosome 1"/>
</dbReference>
<dbReference type="EnsemblBacteria" id="ABL70164">
    <property type="protein sequence ID" value="ABL70164"/>
    <property type="gene ID" value="Pden_2072"/>
</dbReference>
<evidence type="ECO:0000313" key="2">
    <source>
        <dbReference type="EMBL" id="ABL70164.1"/>
    </source>
</evidence>
<keyword evidence="3" id="KW-1185">Reference proteome</keyword>
<dbReference type="AlphaFoldDB" id="A1B3S0"/>
<sequence>MSVPAVDPAQIALFLDVVYSWCDGLIPLRGLPEKGVVPPPPSDLRWLPADGGAAATIAGCAEVAAPIGRAIYVIPGTVAQRGEARAEHVVQMQALVVDLDEGDIADKRAHLICHLGPATLTVESGGVTEAGQKKLHLWWKLTEPAEGDDIARLCRLRAEIARKIGGDGSFGSAHQPVRVPGTVHGKYGLRSQVRIIDHQAIEVDLAEFETRAIAMPALAEPSSSGKPLDFNSDAKPSVDAVLTTPVREGAADDWTRFQGASSAIGHYLRQAHEGRMTLDEAWEAICSYNAAMLRPPWPEERLKAETRRLWQRHIERNGPAQPPRQESHTAPLACFSLGQLLDDPAPPGRRQHRPPPRDRTSQRTGPGGEAGRQDRWRLGRTERPPRASRAAGGGGPSRRRARSQGRGDPRPALRGGCGRPALYLHPVRLELREPRRPRQPAHHPGPAQRPRDQGLHQVPAQRRTLRPAAGPVPLRLHVRRRHALRPRGTGRSRDRGNHGPGARSPSEPLPLRVLGGRARGREPLRLGLAGGRGCLTNAMSDISRQCQTSGIV</sequence>
<dbReference type="Gene3D" id="3.30.70.1790">
    <property type="entry name" value="RepB DNA-primase, N-terminal domain"/>
    <property type="match status" value="1"/>
</dbReference>
<name>A1B3S0_PARDP</name>
<dbReference type="KEGG" id="pde:Pden_2072"/>
<dbReference type="HOGENOM" id="CLU_493354_0_0_5"/>
<organism evidence="2 3">
    <name type="scientific">Paracoccus denitrificans (strain Pd 1222)</name>
    <dbReference type="NCBI Taxonomy" id="318586"/>
    <lineage>
        <taxon>Bacteria</taxon>
        <taxon>Pseudomonadati</taxon>
        <taxon>Pseudomonadota</taxon>
        <taxon>Alphaproteobacteria</taxon>
        <taxon>Rhodobacterales</taxon>
        <taxon>Paracoccaceae</taxon>
        <taxon>Paracoccus</taxon>
    </lineage>
</organism>
<feature type="region of interest" description="Disordered" evidence="1">
    <location>
        <begin position="433"/>
        <end position="512"/>
    </location>
</feature>
<gene>
    <name evidence="2" type="ordered locus">Pden_2072</name>
</gene>
<evidence type="ECO:0000256" key="1">
    <source>
        <dbReference type="SAM" id="MobiDB-lite"/>
    </source>
</evidence>
<evidence type="ECO:0000313" key="3">
    <source>
        <dbReference type="Proteomes" id="UP000000361"/>
    </source>
</evidence>
<accession>A1B3S0</accession>
<protein>
    <recommendedName>
        <fullName evidence="4">Primase C-terminal 2 domain-containing protein</fullName>
    </recommendedName>
</protein>
<dbReference type="eggNOG" id="COG3598">
    <property type="taxonomic scope" value="Bacteria"/>
</dbReference>
<dbReference type="STRING" id="318586.Pden_2072"/>
<feature type="compositionally biased region" description="Basic residues" evidence="1">
    <location>
        <begin position="476"/>
        <end position="490"/>
    </location>
</feature>
<dbReference type="EMBL" id="CP000489">
    <property type="protein sequence ID" value="ABL70164.1"/>
    <property type="molecule type" value="Genomic_DNA"/>
</dbReference>
<feature type="compositionally biased region" description="Basic and acidic residues" evidence="1">
    <location>
        <begin position="371"/>
        <end position="385"/>
    </location>
</feature>
<proteinExistence type="predicted"/>
<reference evidence="3" key="1">
    <citation type="submission" date="2006-12" db="EMBL/GenBank/DDBJ databases">
        <title>Complete sequence of chromosome 1 of Paracoccus denitrificans PD1222.</title>
        <authorList>
            <person name="Copeland A."/>
            <person name="Lucas S."/>
            <person name="Lapidus A."/>
            <person name="Barry K."/>
            <person name="Detter J.C."/>
            <person name="Glavina del Rio T."/>
            <person name="Hammon N."/>
            <person name="Israni S."/>
            <person name="Dalin E."/>
            <person name="Tice H."/>
            <person name="Pitluck S."/>
            <person name="Munk A.C."/>
            <person name="Brettin T."/>
            <person name="Bruce D."/>
            <person name="Han C."/>
            <person name="Tapia R."/>
            <person name="Gilna P."/>
            <person name="Schmutz J."/>
            <person name="Larimer F."/>
            <person name="Land M."/>
            <person name="Hauser L."/>
            <person name="Kyrpides N."/>
            <person name="Lykidis A."/>
            <person name="Spiro S."/>
            <person name="Richardson D.J."/>
            <person name="Moir J.W.B."/>
            <person name="Ferguson S.J."/>
            <person name="van Spanning R.J.M."/>
            <person name="Richardson P."/>
        </authorList>
    </citation>
    <scope>NUCLEOTIDE SEQUENCE [LARGE SCALE GENOMIC DNA]</scope>
    <source>
        <strain evidence="3">Pd 1222</strain>
    </source>
</reference>